<name>A0A2P2LZW9_RHIMU</name>
<evidence type="ECO:0000256" key="1">
    <source>
        <dbReference type="SAM" id="Phobius"/>
    </source>
</evidence>
<organism evidence="2">
    <name type="scientific">Rhizophora mucronata</name>
    <name type="common">Asiatic mangrove</name>
    <dbReference type="NCBI Taxonomy" id="61149"/>
    <lineage>
        <taxon>Eukaryota</taxon>
        <taxon>Viridiplantae</taxon>
        <taxon>Streptophyta</taxon>
        <taxon>Embryophyta</taxon>
        <taxon>Tracheophyta</taxon>
        <taxon>Spermatophyta</taxon>
        <taxon>Magnoliopsida</taxon>
        <taxon>eudicotyledons</taxon>
        <taxon>Gunneridae</taxon>
        <taxon>Pentapetalae</taxon>
        <taxon>rosids</taxon>
        <taxon>fabids</taxon>
        <taxon>Malpighiales</taxon>
        <taxon>Rhizophoraceae</taxon>
        <taxon>Rhizophora</taxon>
    </lineage>
</organism>
<protein>
    <submittedName>
        <fullName evidence="2">Uncharacterized protein</fullName>
    </submittedName>
</protein>
<feature type="transmembrane region" description="Helical" evidence="1">
    <location>
        <begin position="20"/>
        <end position="41"/>
    </location>
</feature>
<evidence type="ECO:0000313" key="2">
    <source>
        <dbReference type="EMBL" id="MBX23522.1"/>
    </source>
</evidence>
<reference evidence="2" key="1">
    <citation type="submission" date="2018-02" db="EMBL/GenBank/DDBJ databases">
        <title>Rhizophora mucronata_Transcriptome.</title>
        <authorList>
            <person name="Meera S.P."/>
            <person name="Sreeshan A."/>
            <person name="Augustine A."/>
        </authorList>
    </citation>
    <scope>NUCLEOTIDE SEQUENCE</scope>
    <source>
        <tissue evidence="2">Leaf</tissue>
    </source>
</reference>
<keyword evidence="1" id="KW-1133">Transmembrane helix</keyword>
<dbReference type="EMBL" id="GGEC01043038">
    <property type="protein sequence ID" value="MBX23522.1"/>
    <property type="molecule type" value="Transcribed_RNA"/>
</dbReference>
<sequence>MPTTLHFELYVEIAQWSSFTSFFVVIILLSVPLFSICPLVIF</sequence>
<accession>A0A2P2LZW9</accession>
<dbReference type="AlphaFoldDB" id="A0A2P2LZW9"/>
<proteinExistence type="predicted"/>
<keyword evidence="1" id="KW-0472">Membrane</keyword>
<keyword evidence="1" id="KW-0812">Transmembrane</keyword>